<evidence type="ECO:0000256" key="5">
    <source>
        <dbReference type="SAM" id="MobiDB-lite"/>
    </source>
</evidence>
<evidence type="ECO:0000256" key="3">
    <source>
        <dbReference type="ARBA" id="ARBA00022989"/>
    </source>
</evidence>
<comment type="subcellular location">
    <subcellularLocation>
        <location evidence="1">Membrane</location>
        <topology evidence="1">Multi-pass membrane protein</topology>
    </subcellularLocation>
</comment>
<accession>A0A7S1E279</accession>
<feature type="compositionally biased region" description="Basic and acidic residues" evidence="5">
    <location>
        <begin position="278"/>
        <end position="287"/>
    </location>
</feature>
<reference evidence="7" key="1">
    <citation type="submission" date="2021-01" db="EMBL/GenBank/DDBJ databases">
        <authorList>
            <person name="Corre E."/>
            <person name="Pelletier E."/>
            <person name="Niang G."/>
            <person name="Scheremetjew M."/>
            <person name="Finn R."/>
            <person name="Kale V."/>
            <person name="Holt S."/>
            <person name="Cochrane G."/>
            <person name="Meng A."/>
            <person name="Brown T."/>
            <person name="Cohen L."/>
        </authorList>
    </citation>
    <scope>NUCLEOTIDE SEQUENCE</scope>
    <source>
        <strain evidence="7">CCMP644</strain>
    </source>
</reference>
<gene>
    <name evidence="7" type="ORF">HAND00432_LOCUS15827</name>
</gene>
<feature type="region of interest" description="Disordered" evidence="5">
    <location>
        <begin position="134"/>
        <end position="184"/>
    </location>
</feature>
<feature type="region of interest" description="Disordered" evidence="5">
    <location>
        <begin position="667"/>
        <end position="721"/>
    </location>
</feature>
<dbReference type="GO" id="GO:0016020">
    <property type="term" value="C:membrane"/>
    <property type="evidence" value="ECO:0007669"/>
    <property type="project" value="UniProtKB-SubCell"/>
</dbReference>
<dbReference type="Gene3D" id="1.20.120.350">
    <property type="entry name" value="Voltage-gated potassium channels. Chain C"/>
    <property type="match status" value="1"/>
</dbReference>
<evidence type="ECO:0000256" key="1">
    <source>
        <dbReference type="ARBA" id="ARBA00004141"/>
    </source>
</evidence>
<dbReference type="AlphaFoldDB" id="A0A7S1E279"/>
<dbReference type="InterPro" id="IPR027359">
    <property type="entry name" value="Volt_channel_dom_sf"/>
</dbReference>
<feature type="compositionally biased region" description="Polar residues" evidence="5">
    <location>
        <begin position="26"/>
        <end position="47"/>
    </location>
</feature>
<protein>
    <recommendedName>
        <fullName evidence="8">Ion transport domain-containing protein</fullName>
    </recommendedName>
</protein>
<keyword evidence="3 6" id="KW-1133">Transmembrane helix</keyword>
<feature type="compositionally biased region" description="Basic and acidic residues" evidence="5">
    <location>
        <begin position="671"/>
        <end position="689"/>
    </location>
</feature>
<evidence type="ECO:0000256" key="2">
    <source>
        <dbReference type="ARBA" id="ARBA00022692"/>
    </source>
</evidence>
<feature type="compositionally biased region" description="Basic and acidic residues" evidence="5">
    <location>
        <begin position="1"/>
        <end position="17"/>
    </location>
</feature>
<evidence type="ECO:0008006" key="8">
    <source>
        <dbReference type="Google" id="ProtNLM"/>
    </source>
</evidence>
<feature type="transmembrane region" description="Helical" evidence="6">
    <location>
        <begin position="610"/>
        <end position="628"/>
    </location>
</feature>
<evidence type="ECO:0000313" key="7">
    <source>
        <dbReference type="EMBL" id="CAD8962749.1"/>
    </source>
</evidence>
<feature type="transmembrane region" description="Helical" evidence="6">
    <location>
        <begin position="574"/>
        <end position="598"/>
    </location>
</feature>
<evidence type="ECO:0000256" key="6">
    <source>
        <dbReference type="SAM" id="Phobius"/>
    </source>
</evidence>
<sequence length="721" mass="77171">MWGLDSRESGSSDREGGSGRAATEGGWTTSTKPPSGRRSITSSQDASARSIHRFGSDADEAISSGVPLQLDFRSPILRPSPTTMASPTLGSRDSMQEGDGVSASSPTQAVPSSSASHINLPQRYLGDVMLEKRGKTVPGHPESPMLERNETSANSANLVTPPAGTRSSTGASGGGVEESPLKSAKKELEDLRSLLDGLDLRATRNGTSGAASAPPLEPATTLGHQVAATHTVGSYAAQDISPDTSNTQSEGPGGFPWTSAQRANDGAGPNTQRPTPQGKDEQHEKSSSGRRRKIATLEAENVSVPTWVRLAGRVSAQSVCSDSYLGTVSHDSSLADVMAILSLHPAVLVERWSTLQTERRTTSSVPRSPGLSYFSWEGGGGGGAKRTLEESYAVSRQALLDTAIRQSDLSIPICEMDPQPARMRCVSGAMSVDALWAAIEDSGKDGMVCVKSANGDILGAATIADVYKSLTDKAGLAKIGSFDLRRSTDKVLNQLAQARNNEEFLDTATDKRQEEEAHILPIGMFQNLARIWIRSPFTELLVSIFLTIDLSLGMYELLTAQTPLCNGQINQADAISGLILLFYLYEAAIRVFAFRWALVNGSRSLDSLDILVVATSVIVYIMSAWASSGNAIRMQQVVTVARVMRLLHLIKIVRKVFQSMKAKEEDEASVDDARNEKLRESFESREKSSTRQGQSQKSLFAGSHRQVARGSATSIDLDSIS</sequence>
<feature type="region of interest" description="Disordered" evidence="5">
    <location>
        <begin position="238"/>
        <end position="297"/>
    </location>
</feature>
<keyword evidence="2 6" id="KW-0812">Transmembrane</keyword>
<feature type="region of interest" description="Disordered" evidence="5">
    <location>
        <begin position="1"/>
        <end position="117"/>
    </location>
</feature>
<proteinExistence type="predicted"/>
<feature type="compositionally biased region" description="Polar residues" evidence="5">
    <location>
        <begin position="80"/>
        <end position="93"/>
    </location>
</feature>
<feature type="compositionally biased region" description="Polar residues" evidence="5">
    <location>
        <begin position="711"/>
        <end position="721"/>
    </location>
</feature>
<evidence type="ECO:0000256" key="4">
    <source>
        <dbReference type="ARBA" id="ARBA00023136"/>
    </source>
</evidence>
<feature type="compositionally biased region" description="Polar residues" evidence="5">
    <location>
        <begin position="241"/>
        <end position="250"/>
    </location>
</feature>
<feature type="compositionally biased region" description="Polar residues" evidence="5">
    <location>
        <begin position="102"/>
        <end position="117"/>
    </location>
</feature>
<organism evidence="7">
    <name type="scientific">Hemiselmis andersenii</name>
    <name type="common">Cryptophyte alga</name>
    <dbReference type="NCBI Taxonomy" id="464988"/>
    <lineage>
        <taxon>Eukaryota</taxon>
        <taxon>Cryptophyceae</taxon>
        <taxon>Cryptomonadales</taxon>
        <taxon>Hemiselmidaceae</taxon>
        <taxon>Hemiselmis</taxon>
    </lineage>
</organism>
<dbReference type="EMBL" id="HBFX01025985">
    <property type="protein sequence ID" value="CAD8962749.1"/>
    <property type="molecule type" value="Transcribed_RNA"/>
</dbReference>
<name>A0A7S1E279_HEMAN</name>
<keyword evidence="4 6" id="KW-0472">Membrane</keyword>